<evidence type="ECO:0000256" key="1">
    <source>
        <dbReference type="ARBA" id="ARBA00004319"/>
    </source>
</evidence>
<keyword evidence="10" id="KW-1185">Reference proteome</keyword>
<evidence type="ECO:0000256" key="6">
    <source>
        <dbReference type="ARBA" id="ARBA00022840"/>
    </source>
</evidence>
<dbReference type="Proteomes" id="UP000762676">
    <property type="component" value="Unassembled WGS sequence"/>
</dbReference>
<dbReference type="AlphaFoldDB" id="A0AAV4GZT6"/>
<proteinExistence type="inferred from homology"/>
<organism evidence="9 10">
    <name type="scientific">Elysia marginata</name>
    <dbReference type="NCBI Taxonomy" id="1093978"/>
    <lineage>
        <taxon>Eukaryota</taxon>
        <taxon>Metazoa</taxon>
        <taxon>Spiralia</taxon>
        <taxon>Lophotrochozoa</taxon>
        <taxon>Mollusca</taxon>
        <taxon>Gastropoda</taxon>
        <taxon>Heterobranchia</taxon>
        <taxon>Euthyneura</taxon>
        <taxon>Panpulmonata</taxon>
        <taxon>Sacoglossa</taxon>
        <taxon>Placobranchoidea</taxon>
        <taxon>Plakobranchidae</taxon>
        <taxon>Elysia</taxon>
    </lineage>
</organism>
<dbReference type="PANTHER" id="PTHR10760">
    <property type="entry name" value="TORSIN"/>
    <property type="match status" value="1"/>
</dbReference>
<reference evidence="9 10" key="1">
    <citation type="journal article" date="2021" name="Elife">
        <title>Chloroplast acquisition without the gene transfer in kleptoplastic sea slugs, Plakobranchus ocellatus.</title>
        <authorList>
            <person name="Maeda T."/>
            <person name="Takahashi S."/>
            <person name="Yoshida T."/>
            <person name="Shimamura S."/>
            <person name="Takaki Y."/>
            <person name="Nagai Y."/>
            <person name="Toyoda A."/>
            <person name="Suzuki Y."/>
            <person name="Arimoto A."/>
            <person name="Ishii H."/>
            <person name="Satoh N."/>
            <person name="Nishiyama T."/>
            <person name="Hasebe M."/>
            <person name="Maruyama T."/>
            <person name="Minagawa J."/>
            <person name="Obokata J."/>
            <person name="Shigenobu S."/>
        </authorList>
    </citation>
    <scope>NUCLEOTIDE SEQUENCE [LARGE SCALE GENOMIC DNA]</scope>
</reference>
<dbReference type="InterPro" id="IPR027417">
    <property type="entry name" value="P-loop_NTPase"/>
</dbReference>
<dbReference type="InterPro" id="IPR010448">
    <property type="entry name" value="Torsin"/>
</dbReference>
<dbReference type="PANTHER" id="PTHR10760:SF2">
    <property type="entry name" value="LD13476P-RELATED"/>
    <property type="match status" value="1"/>
</dbReference>
<keyword evidence="7" id="KW-0325">Glycoprotein</keyword>
<dbReference type="EMBL" id="BMAT01008732">
    <property type="protein sequence ID" value="GFR91418.1"/>
    <property type="molecule type" value="Genomic_DNA"/>
</dbReference>
<sequence>MNLKAVVWVTFLTAQCAFPILCFGPVSGIAAGIAGIGSLIHVGIQTLKCRVMVCCDKSQIHLDFDGLQRNLSHKLHGQHLVQKAVLGHIKGHFDSIDPHKALVLSFHGLTGVGKNFVSRIIADNLYKDGFHSPFVHLISATKEFPHEGMLPFYKDNLKRWIEGNVTKCERSMFIFDEVDKLPSSLLDVIKPYTDHYEHLGGVSYRKAVFIFLSNAGGTEIGRLAFEHWQSGKKREDLRLSDIENSIMLSVINADNHNGLYHSQLISNHLITSFIPFLPLEKEHVRACITDDIVKKYRWHFRNRHEVPEEYVDEVIQELNFYPAAEQIFSVTGCKRVSEKVDFVMIDKVLPKRKSGEL</sequence>
<dbReference type="GO" id="GO:0071218">
    <property type="term" value="P:cellular response to misfolded protein"/>
    <property type="evidence" value="ECO:0007669"/>
    <property type="project" value="TreeGrafter"/>
</dbReference>
<evidence type="ECO:0000313" key="10">
    <source>
        <dbReference type="Proteomes" id="UP000762676"/>
    </source>
</evidence>
<evidence type="ECO:0000256" key="3">
    <source>
        <dbReference type="ARBA" id="ARBA00022729"/>
    </source>
</evidence>
<protein>
    <submittedName>
        <fullName evidence="9">Torsin-like protein</fullName>
    </submittedName>
</protein>
<accession>A0AAV4GZT6</accession>
<gene>
    <name evidence="9" type="ORF">ElyMa_004327100</name>
</gene>
<evidence type="ECO:0000256" key="5">
    <source>
        <dbReference type="ARBA" id="ARBA00022824"/>
    </source>
</evidence>
<feature type="domain" description="Torsin-1A C-terminal" evidence="8">
    <location>
        <begin position="279"/>
        <end position="342"/>
    </location>
</feature>
<dbReference type="GO" id="GO:0005524">
    <property type="term" value="F:ATP binding"/>
    <property type="evidence" value="ECO:0007669"/>
    <property type="project" value="UniProtKB-KW"/>
</dbReference>
<keyword evidence="4" id="KW-0547">Nucleotide-binding</keyword>
<evidence type="ECO:0000256" key="7">
    <source>
        <dbReference type="ARBA" id="ARBA00023180"/>
    </source>
</evidence>
<dbReference type="PRINTS" id="PR00300">
    <property type="entry name" value="CLPPROTEASEA"/>
</dbReference>
<keyword evidence="6" id="KW-0067">ATP-binding</keyword>
<keyword evidence="3" id="KW-0732">Signal</keyword>
<dbReference type="Gene3D" id="3.40.50.300">
    <property type="entry name" value="P-loop containing nucleotide triphosphate hydrolases"/>
    <property type="match status" value="1"/>
</dbReference>
<evidence type="ECO:0000256" key="4">
    <source>
        <dbReference type="ARBA" id="ARBA00022741"/>
    </source>
</evidence>
<comment type="similarity">
    <text evidence="2">Belongs to the ClpA/ClpB family. Torsin subfamily.</text>
</comment>
<dbReference type="Pfam" id="PF06309">
    <property type="entry name" value="Torsin"/>
    <property type="match status" value="1"/>
</dbReference>
<name>A0AAV4GZT6_9GAST</name>
<dbReference type="GO" id="GO:0005788">
    <property type="term" value="C:endoplasmic reticulum lumen"/>
    <property type="evidence" value="ECO:0007669"/>
    <property type="project" value="UniProtKB-SubCell"/>
</dbReference>
<dbReference type="InterPro" id="IPR001270">
    <property type="entry name" value="ClpA/B"/>
</dbReference>
<keyword evidence="5" id="KW-0256">Endoplasmic reticulum</keyword>
<evidence type="ECO:0000259" key="8">
    <source>
        <dbReference type="Pfam" id="PF21376"/>
    </source>
</evidence>
<dbReference type="FunFam" id="3.40.50.300:FF:002276">
    <property type="entry name" value="Torsin, putative"/>
    <property type="match status" value="1"/>
</dbReference>
<evidence type="ECO:0000256" key="2">
    <source>
        <dbReference type="ARBA" id="ARBA00006235"/>
    </source>
</evidence>
<dbReference type="InterPro" id="IPR049337">
    <property type="entry name" value="TOR1A_C"/>
</dbReference>
<comment type="subcellular location">
    <subcellularLocation>
        <location evidence="1">Endoplasmic reticulum lumen</location>
    </subcellularLocation>
</comment>
<comment type="caution">
    <text evidence="9">The sequence shown here is derived from an EMBL/GenBank/DDBJ whole genome shotgun (WGS) entry which is preliminary data.</text>
</comment>
<dbReference type="SUPFAM" id="SSF52540">
    <property type="entry name" value="P-loop containing nucleoside triphosphate hydrolases"/>
    <property type="match status" value="1"/>
</dbReference>
<dbReference type="Pfam" id="PF21376">
    <property type="entry name" value="TOR1A_C"/>
    <property type="match status" value="1"/>
</dbReference>
<dbReference type="GO" id="GO:0016887">
    <property type="term" value="F:ATP hydrolysis activity"/>
    <property type="evidence" value="ECO:0007669"/>
    <property type="project" value="InterPro"/>
</dbReference>
<evidence type="ECO:0000313" key="9">
    <source>
        <dbReference type="EMBL" id="GFR91418.1"/>
    </source>
</evidence>